<feature type="transmembrane region" description="Helical" evidence="2">
    <location>
        <begin position="265"/>
        <end position="287"/>
    </location>
</feature>
<feature type="compositionally biased region" description="Pro residues" evidence="1">
    <location>
        <begin position="95"/>
        <end position="110"/>
    </location>
</feature>
<feature type="compositionally biased region" description="Low complexity" evidence="1">
    <location>
        <begin position="72"/>
        <end position="94"/>
    </location>
</feature>
<keyword evidence="2" id="KW-1133">Transmembrane helix</keyword>
<gene>
    <name evidence="3" type="ORF">ACH49L_18375</name>
</gene>
<keyword evidence="4" id="KW-1185">Reference proteome</keyword>
<name>A0ABW7V877_STROI</name>
<evidence type="ECO:0000313" key="4">
    <source>
        <dbReference type="Proteomes" id="UP001611397"/>
    </source>
</evidence>
<feature type="compositionally biased region" description="Pro residues" evidence="1">
    <location>
        <begin position="119"/>
        <end position="145"/>
    </location>
</feature>
<keyword evidence="2" id="KW-0472">Membrane</keyword>
<feature type="compositionally biased region" description="Polar residues" evidence="1">
    <location>
        <begin position="1"/>
        <end position="11"/>
    </location>
</feature>
<reference evidence="3 4" key="1">
    <citation type="submission" date="2024-10" db="EMBL/GenBank/DDBJ databases">
        <title>The Natural Products Discovery Center: Release of the First 8490 Sequenced Strains for Exploring Actinobacteria Biosynthetic Diversity.</title>
        <authorList>
            <person name="Kalkreuter E."/>
            <person name="Kautsar S.A."/>
            <person name="Yang D."/>
            <person name="Bader C.D."/>
            <person name="Teijaro C.N."/>
            <person name="Fluegel L."/>
            <person name="Davis C.M."/>
            <person name="Simpson J.R."/>
            <person name="Lauterbach L."/>
            <person name="Steele A.D."/>
            <person name="Gui C."/>
            <person name="Meng S."/>
            <person name="Li G."/>
            <person name="Viehrig K."/>
            <person name="Ye F."/>
            <person name="Su P."/>
            <person name="Kiefer A.F."/>
            <person name="Nichols A."/>
            <person name="Cepeda A.J."/>
            <person name="Yan W."/>
            <person name="Fan B."/>
            <person name="Jiang Y."/>
            <person name="Adhikari A."/>
            <person name="Zheng C.-J."/>
            <person name="Schuster L."/>
            <person name="Cowan T.M."/>
            <person name="Smanski M.J."/>
            <person name="Chevrette M.G."/>
            <person name="De Carvalho L.P.S."/>
            <person name="Shen B."/>
        </authorList>
    </citation>
    <scope>NUCLEOTIDE SEQUENCE [LARGE SCALE GENOMIC DNA]</scope>
    <source>
        <strain evidence="3 4">NPDC020295</strain>
    </source>
</reference>
<accession>A0ABW7V877</accession>
<dbReference type="RefSeq" id="WP_244218312.1">
    <property type="nucleotide sequence ID" value="NZ_JBIRUT010000006.1"/>
</dbReference>
<keyword evidence="2" id="KW-0812">Transmembrane</keyword>
<evidence type="ECO:0000256" key="1">
    <source>
        <dbReference type="SAM" id="MobiDB-lite"/>
    </source>
</evidence>
<sequence>MSDQVPQSTPGEPSAGHHPATPRVSFDKDPQRTAPAAGGAHEARVQDAVPAPGAVHDQQTVTSVPAFPRPAAPADAVPTPWAGPAEGSASTAPHPFTPPSPPPQPNPFAPPSAAVEPNPFAPPAPAPQPNPYTPPANPFAPPGSPVGPHGGADPVPPPPIAPDGPGQVPYGYPGTAPAYGYPGPQQAPYGGVAPYPTAPGYPWPGMQPPPSNGMGTASLVLGIISAVGFILWPIALALGILALIFGGLGRGRAGRGEATNPGVALAGIICGAAGIVLVLGLFALLIATGA</sequence>
<protein>
    <submittedName>
        <fullName evidence="3">DUF4190 domain-containing protein</fullName>
    </submittedName>
</protein>
<organism evidence="3 4">
    <name type="scientific">Streptomyces olivaceoviridis</name>
    <name type="common">Streptomyces corchorusii</name>
    <dbReference type="NCBI Taxonomy" id="1921"/>
    <lineage>
        <taxon>Bacteria</taxon>
        <taxon>Bacillati</taxon>
        <taxon>Actinomycetota</taxon>
        <taxon>Actinomycetes</taxon>
        <taxon>Kitasatosporales</taxon>
        <taxon>Streptomycetaceae</taxon>
        <taxon>Streptomyces</taxon>
    </lineage>
</organism>
<feature type="region of interest" description="Disordered" evidence="1">
    <location>
        <begin position="1"/>
        <end position="171"/>
    </location>
</feature>
<feature type="transmembrane region" description="Helical" evidence="2">
    <location>
        <begin position="219"/>
        <end position="245"/>
    </location>
</feature>
<proteinExistence type="predicted"/>
<dbReference type="Proteomes" id="UP001611397">
    <property type="component" value="Unassembled WGS sequence"/>
</dbReference>
<evidence type="ECO:0000313" key="3">
    <source>
        <dbReference type="EMBL" id="MFI2157620.1"/>
    </source>
</evidence>
<comment type="caution">
    <text evidence="3">The sequence shown here is derived from an EMBL/GenBank/DDBJ whole genome shotgun (WGS) entry which is preliminary data.</text>
</comment>
<evidence type="ECO:0000256" key="2">
    <source>
        <dbReference type="SAM" id="Phobius"/>
    </source>
</evidence>
<dbReference type="EMBL" id="JBIRWM010000008">
    <property type="protein sequence ID" value="MFI2157620.1"/>
    <property type="molecule type" value="Genomic_DNA"/>
</dbReference>